<dbReference type="EMBL" id="CM046508">
    <property type="protein sequence ID" value="KAI8666136.1"/>
    <property type="molecule type" value="Genomic_DNA"/>
</dbReference>
<accession>A0ACC0QV66</accession>
<name>A0ACC0QV66_9HYPO</name>
<protein>
    <submittedName>
        <fullName evidence="1">RING-type domain-containing protein</fullName>
    </submittedName>
</protein>
<gene>
    <name evidence="1" type="ORF">NCS57_00837600</name>
</gene>
<organism evidence="1 2">
    <name type="scientific">Fusarium keratoplasticum</name>
    <dbReference type="NCBI Taxonomy" id="1328300"/>
    <lineage>
        <taxon>Eukaryota</taxon>
        <taxon>Fungi</taxon>
        <taxon>Dikarya</taxon>
        <taxon>Ascomycota</taxon>
        <taxon>Pezizomycotina</taxon>
        <taxon>Sordariomycetes</taxon>
        <taxon>Hypocreomycetidae</taxon>
        <taxon>Hypocreales</taxon>
        <taxon>Nectriaceae</taxon>
        <taxon>Fusarium</taxon>
        <taxon>Fusarium solani species complex</taxon>
    </lineage>
</organism>
<comment type="caution">
    <text evidence="1">The sequence shown here is derived from an EMBL/GenBank/DDBJ whole genome shotgun (WGS) entry which is preliminary data.</text>
</comment>
<sequence length="548" mass="61001">MSPSNPKLAAGGAFHTFQGVIPKKQPAPSSSTRPRVAGARRITTPHACTECKRRKIRCDGKLPCGQCITSRAPKSCSYDKHRQRLIPSRKALDTLSQSLEECRSVLRRLYPNHEVSTLLPLTTQELIELLARPQSRSDAALPSPPLETAFLKQETSPTQSEPILPLPSSLEADLDTLIGELEFEIPSEQFGGEGMASLLAQQSWWDFNAKQWDSVQAPSFGEGQVYGAGVAGPSIPTQNSVFKDEHSIYSSLGLSHIFCLECAERLGITGQETERRNTCPACHSHFNNTDDAVITNLSPSEEYKTTILSGLSPNIVMECTSRALSFWAYQTTQDMYYQQYLYKTLAEKYSALNIRLEKTVSDANTEIDGLQHRLTGMTAEQDALRRKNEEIGQAYKEKARKVLQLQELYDKVKSRAELCQIRKAASDDVDLTLDTPSQLNQGISGNNGVPESDNTPAFSQRRANGSGMNTGMPRSYPAVTRESTLWPRVGGASRLKLSPQQHRLEAFVIEEWEEYQQGLQRQYLSLGTLDHPRQLILCPLAIITRELV</sequence>
<dbReference type="Proteomes" id="UP001065298">
    <property type="component" value="Chromosome 6"/>
</dbReference>
<proteinExistence type="predicted"/>
<reference evidence="1" key="1">
    <citation type="submission" date="2022-06" db="EMBL/GenBank/DDBJ databases">
        <title>Fusarium solani species complex genomes reveal bases of compartmentalisation and animal pathogenesis.</title>
        <authorList>
            <person name="Tsai I.J."/>
        </authorList>
    </citation>
    <scope>NUCLEOTIDE SEQUENCE</scope>
    <source>
        <strain evidence="1">Fu6.1</strain>
    </source>
</reference>
<keyword evidence="2" id="KW-1185">Reference proteome</keyword>
<evidence type="ECO:0000313" key="1">
    <source>
        <dbReference type="EMBL" id="KAI8666136.1"/>
    </source>
</evidence>
<evidence type="ECO:0000313" key="2">
    <source>
        <dbReference type="Proteomes" id="UP001065298"/>
    </source>
</evidence>